<protein>
    <submittedName>
        <fullName evidence="3">Uncharacterized protein</fullName>
    </submittedName>
</protein>
<evidence type="ECO:0000313" key="3">
    <source>
        <dbReference type="EMBL" id="TVU04633.1"/>
    </source>
</evidence>
<accession>A0A5J9T040</accession>
<dbReference type="Gramene" id="TVU04633">
    <property type="protein sequence ID" value="TVU04633"/>
    <property type="gene ID" value="EJB05_47759"/>
</dbReference>
<feature type="domain" description="F-box protein AT5G49610-like beta-propeller" evidence="2">
    <location>
        <begin position="140"/>
        <end position="372"/>
    </location>
</feature>
<dbReference type="Proteomes" id="UP000324897">
    <property type="component" value="Unassembled WGS sequence"/>
</dbReference>
<dbReference type="InterPro" id="IPR011043">
    <property type="entry name" value="Gal_Oxase/kelch_b-propeller"/>
</dbReference>
<dbReference type="AlphaFoldDB" id="A0A5J9T040"/>
<reference evidence="3 4" key="1">
    <citation type="journal article" date="2019" name="Sci. Rep.">
        <title>A high-quality genome of Eragrostis curvula grass provides insights into Poaceae evolution and supports new strategies to enhance forage quality.</title>
        <authorList>
            <person name="Carballo J."/>
            <person name="Santos B.A.C.M."/>
            <person name="Zappacosta D."/>
            <person name="Garbus I."/>
            <person name="Selva J.P."/>
            <person name="Gallo C.A."/>
            <person name="Diaz A."/>
            <person name="Albertini E."/>
            <person name="Caccamo M."/>
            <person name="Echenique V."/>
        </authorList>
    </citation>
    <scope>NUCLEOTIDE SEQUENCE [LARGE SCALE GENOMIC DNA]</scope>
    <source>
        <strain evidence="4">cv. Victoria</strain>
        <tissue evidence="3">Leaf</tissue>
    </source>
</reference>
<dbReference type="InterPro" id="IPR056594">
    <property type="entry name" value="AT5G49610-like_b-prop"/>
</dbReference>
<comment type="caution">
    <text evidence="3">The sequence shown here is derived from an EMBL/GenBank/DDBJ whole genome shotgun (WGS) entry which is preliminary data.</text>
</comment>
<proteinExistence type="predicted"/>
<dbReference type="SUPFAM" id="SSF50965">
    <property type="entry name" value="Galactose oxidase, central domain"/>
    <property type="match status" value="1"/>
</dbReference>
<dbReference type="SUPFAM" id="SSF81383">
    <property type="entry name" value="F-box domain"/>
    <property type="match status" value="1"/>
</dbReference>
<evidence type="ECO:0000259" key="2">
    <source>
        <dbReference type="Pfam" id="PF23635"/>
    </source>
</evidence>
<sequence length="451" mass="50595">MAPSFRPAPLMDELVEEILLRVPPDEPACLMRAALVCKSWCRLVSGPGFRRRFLERHRTPPLLGVIHGDSPRFAPTCSFRHSHPYFPVYRTSRFSMYRISSALDSRHGRVLLYCEPFLVLTKPPTEYLRFRIWDPVAGEVLFLPEVPRFGTKSFNAVVLCAAPGCDHLDCHQGPFLVVLVGAVDRGVFASVYSSEANEWSKPSCARYTGFLSTHIRGTHVGNSVYFVRNCTPRILKYDLGTRKLTVIDTPPMWDHRIVLMTAKGGGLGCITSNESRLYLWSREAGSDGNIGWAQNRVIELKALIPDSVEMTTLGGSQVEVVSFADGSGVIYMGTYYHGSFSYDLKSGRVKKVEGVCGRDKIVPYMSFYTPVFTARVQGTLITDLSLCMAFHQQNLKCVIIDLSWEPMKQGSHCQWLLQVIVQEMVLQVHEKTQVAYENVLINQGDVCGDPK</sequence>
<dbReference type="Pfam" id="PF00646">
    <property type="entry name" value="F-box"/>
    <property type="match status" value="1"/>
</dbReference>
<dbReference type="Gene3D" id="1.20.1280.50">
    <property type="match status" value="1"/>
</dbReference>
<dbReference type="PANTHER" id="PTHR32133:SF268">
    <property type="entry name" value="F-BOX DOMAIN-CONTAINING PROTEIN"/>
    <property type="match status" value="1"/>
</dbReference>
<feature type="domain" description="F-box" evidence="1">
    <location>
        <begin position="12"/>
        <end position="51"/>
    </location>
</feature>
<dbReference type="Pfam" id="PF23635">
    <property type="entry name" value="Beta-prop_AT5G49610-like"/>
    <property type="match status" value="1"/>
</dbReference>
<dbReference type="OrthoDB" id="679083at2759"/>
<evidence type="ECO:0000313" key="4">
    <source>
        <dbReference type="Proteomes" id="UP000324897"/>
    </source>
</evidence>
<dbReference type="InterPro" id="IPR001810">
    <property type="entry name" value="F-box_dom"/>
</dbReference>
<dbReference type="InterPro" id="IPR036047">
    <property type="entry name" value="F-box-like_dom_sf"/>
</dbReference>
<organism evidence="3 4">
    <name type="scientific">Eragrostis curvula</name>
    <name type="common">weeping love grass</name>
    <dbReference type="NCBI Taxonomy" id="38414"/>
    <lineage>
        <taxon>Eukaryota</taxon>
        <taxon>Viridiplantae</taxon>
        <taxon>Streptophyta</taxon>
        <taxon>Embryophyta</taxon>
        <taxon>Tracheophyta</taxon>
        <taxon>Spermatophyta</taxon>
        <taxon>Magnoliopsida</taxon>
        <taxon>Liliopsida</taxon>
        <taxon>Poales</taxon>
        <taxon>Poaceae</taxon>
        <taxon>PACMAD clade</taxon>
        <taxon>Chloridoideae</taxon>
        <taxon>Eragrostideae</taxon>
        <taxon>Eragrostidinae</taxon>
        <taxon>Eragrostis</taxon>
    </lineage>
</organism>
<keyword evidence="4" id="KW-1185">Reference proteome</keyword>
<evidence type="ECO:0000259" key="1">
    <source>
        <dbReference type="Pfam" id="PF00646"/>
    </source>
</evidence>
<feature type="non-terminal residue" evidence="3">
    <location>
        <position position="1"/>
    </location>
</feature>
<dbReference type="EMBL" id="RWGY01000051">
    <property type="protein sequence ID" value="TVU04633.1"/>
    <property type="molecule type" value="Genomic_DNA"/>
</dbReference>
<dbReference type="PANTHER" id="PTHR32133">
    <property type="entry name" value="OS07G0120400 PROTEIN"/>
    <property type="match status" value="1"/>
</dbReference>
<name>A0A5J9T040_9POAL</name>
<gene>
    <name evidence="3" type="ORF">EJB05_47759</name>
</gene>